<dbReference type="InterPro" id="IPR050722">
    <property type="entry name" value="Pyruvate:ferred/Flavod_OxRd"/>
</dbReference>
<name>A0A192ZJ50_9EUKA</name>
<protein>
    <submittedName>
        <fullName evidence="2">Pyruvate ferredoxin oxidoreductase 5</fullName>
    </submittedName>
</protein>
<dbReference type="EMBL" id="KT984516">
    <property type="protein sequence ID" value="ANM86736.1"/>
    <property type="molecule type" value="mRNA"/>
</dbReference>
<dbReference type="GO" id="GO:0006979">
    <property type="term" value="P:response to oxidative stress"/>
    <property type="evidence" value="ECO:0007669"/>
    <property type="project" value="TreeGrafter"/>
</dbReference>
<dbReference type="Gene3D" id="3.30.70.20">
    <property type="match status" value="1"/>
</dbReference>
<dbReference type="Pfam" id="PF13237">
    <property type="entry name" value="Fer4_10"/>
    <property type="match status" value="1"/>
</dbReference>
<dbReference type="AlphaFoldDB" id="A0A192ZJ50"/>
<dbReference type="SUPFAM" id="SSF54862">
    <property type="entry name" value="4Fe-4S ferredoxins"/>
    <property type="match status" value="1"/>
</dbReference>
<dbReference type="PANTHER" id="PTHR32154">
    <property type="entry name" value="PYRUVATE-FLAVODOXIN OXIDOREDUCTASE-RELATED"/>
    <property type="match status" value="1"/>
</dbReference>
<dbReference type="PROSITE" id="PS00198">
    <property type="entry name" value="4FE4S_FER_1"/>
    <property type="match status" value="1"/>
</dbReference>
<accession>A0A192ZJ50</accession>
<sequence>MPKSADIPFDLFISSLHFCTHPFSLTDILLLSVFELQRNPLCLCVLFSEVMLRLFSGRLSSSSPLFALRSLAKKAKGVPAWTGDNCTQCLECVESCPHETLHAIEVNPNVLGGAPEGLAFIDRKEASGLKFRIQVNPEHCTGCSSCVDECPESCLELVKGAEHEQQIAFWKFIEGVDHKVIEP</sequence>
<dbReference type="PROSITE" id="PS51379">
    <property type="entry name" value="4FE4S_FER_2"/>
    <property type="match status" value="2"/>
</dbReference>
<evidence type="ECO:0000259" key="1">
    <source>
        <dbReference type="PROSITE" id="PS51379"/>
    </source>
</evidence>
<evidence type="ECO:0000313" key="2">
    <source>
        <dbReference type="EMBL" id="ANM86736.1"/>
    </source>
</evidence>
<dbReference type="PANTHER" id="PTHR32154:SF0">
    <property type="entry name" value="PYRUVATE-FLAVODOXIN OXIDOREDUCTASE-RELATED"/>
    <property type="match status" value="1"/>
</dbReference>
<dbReference type="InterPro" id="IPR017900">
    <property type="entry name" value="4Fe4S_Fe_S_CS"/>
</dbReference>
<feature type="domain" description="4Fe-4S ferredoxin-type" evidence="1">
    <location>
        <begin position="77"/>
        <end position="106"/>
    </location>
</feature>
<feature type="domain" description="4Fe-4S ferredoxin-type" evidence="1">
    <location>
        <begin position="131"/>
        <end position="160"/>
    </location>
</feature>
<keyword evidence="2" id="KW-0670">Pyruvate</keyword>
<reference evidence="2" key="1">
    <citation type="journal article" date="2016" name="Mol. Biol. Evol.">
        <title>Novel hydrogenosomes in the microaerophilic jakobid Stygiella incarcerata.</title>
        <authorList>
            <person name="Leger M.M."/>
            <person name="Eme L."/>
            <person name="Hug L.A."/>
            <person name="Roger A.J."/>
        </authorList>
    </citation>
    <scope>NUCLEOTIDE SEQUENCE</scope>
</reference>
<organism evidence="2">
    <name type="scientific">Stygiella incarcerata</name>
    <dbReference type="NCBI Taxonomy" id="1712417"/>
    <lineage>
        <taxon>Eukaryota</taxon>
        <taxon>Discoba</taxon>
        <taxon>Jakobida</taxon>
        <taxon>Andalucina</taxon>
        <taxon>Stygiellidae</taxon>
        <taxon>Stygiella</taxon>
    </lineage>
</organism>
<dbReference type="InterPro" id="IPR017896">
    <property type="entry name" value="4Fe4S_Fe-S-bd"/>
</dbReference>
<gene>
    <name evidence="2" type="primary">PFO5</name>
</gene>
<proteinExistence type="evidence at transcript level"/>
<dbReference type="EMBL" id="KU169131">
    <property type="protein sequence ID" value="ANM86876.1"/>
    <property type="molecule type" value="Genomic_DNA"/>
</dbReference>